<evidence type="ECO:0000256" key="1">
    <source>
        <dbReference type="SAM" id="Phobius"/>
    </source>
</evidence>
<dbReference type="EMBL" id="JBBNAG010000002">
    <property type="protein sequence ID" value="KAK9158317.1"/>
    <property type="molecule type" value="Genomic_DNA"/>
</dbReference>
<keyword evidence="1" id="KW-1133">Transmembrane helix</keyword>
<gene>
    <name evidence="2" type="ORF">Scep_004891</name>
</gene>
<proteinExistence type="predicted"/>
<keyword evidence="1" id="KW-0812">Transmembrane</keyword>
<evidence type="ECO:0000313" key="2">
    <source>
        <dbReference type="EMBL" id="KAK9158317.1"/>
    </source>
</evidence>
<dbReference type="Proteomes" id="UP001419268">
    <property type="component" value="Unassembled WGS sequence"/>
</dbReference>
<feature type="transmembrane region" description="Helical" evidence="1">
    <location>
        <begin position="7"/>
        <end position="27"/>
    </location>
</feature>
<comment type="caution">
    <text evidence="2">The sequence shown here is derived from an EMBL/GenBank/DDBJ whole genome shotgun (WGS) entry which is preliminary data.</text>
</comment>
<organism evidence="2 3">
    <name type="scientific">Stephania cephalantha</name>
    <dbReference type="NCBI Taxonomy" id="152367"/>
    <lineage>
        <taxon>Eukaryota</taxon>
        <taxon>Viridiplantae</taxon>
        <taxon>Streptophyta</taxon>
        <taxon>Embryophyta</taxon>
        <taxon>Tracheophyta</taxon>
        <taxon>Spermatophyta</taxon>
        <taxon>Magnoliopsida</taxon>
        <taxon>Ranunculales</taxon>
        <taxon>Menispermaceae</taxon>
        <taxon>Menispermoideae</taxon>
        <taxon>Cissampelideae</taxon>
        <taxon>Stephania</taxon>
    </lineage>
</organism>
<evidence type="ECO:0000313" key="3">
    <source>
        <dbReference type="Proteomes" id="UP001419268"/>
    </source>
</evidence>
<dbReference type="AlphaFoldDB" id="A0AAP0PVU5"/>
<sequence>MDGSLHAIACASVEVCTHGIALVTSIYNPDELDPLDVSFNPLLLLLFLLFLVNAGIASTEISAGTTIENFYNEIGNVGSTGSSGACSMVVVVANTIEISYAECTVVVCSEETTGETKCARTILRSSINYCLWAMTMSV</sequence>
<feature type="transmembrane region" description="Helical" evidence="1">
    <location>
        <begin position="39"/>
        <end position="57"/>
    </location>
</feature>
<keyword evidence="1" id="KW-0472">Membrane</keyword>
<reference evidence="2 3" key="1">
    <citation type="submission" date="2024-01" db="EMBL/GenBank/DDBJ databases">
        <title>Genome assemblies of Stephania.</title>
        <authorList>
            <person name="Yang L."/>
        </authorList>
    </citation>
    <scope>NUCLEOTIDE SEQUENCE [LARGE SCALE GENOMIC DNA]</scope>
    <source>
        <strain evidence="2">JXDWG</strain>
        <tissue evidence="2">Leaf</tissue>
    </source>
</reference>
<accession>A0AAP0PVU5</accession>
<protein>
    <submittedName>
        <fullName evidence="2">Uncharacterized protein</fullName>
    </submittedName>
</protein>
<name>A0AAP0PVU5_9MAGN</name>
<keyword evidence="3" id="KW-1185">Reference proteome</keyword>